<accession>A0AAN8DR26</accession>
<comment type="caution">
    <text evidence="2">The sequence shown here is derived from an EMBL/GenBank/DDBJ whole genome shotgun (WGS) entry which is preliminary data.</text>
</comment>
<proteinExistence type="predicted"/>
<evidence type="ECO:0000313" key="2">
    <source>
        <dbReference type="EMBL" id="KAK5924585.1"/>
    </source>
</evidence>
<evidence type="ECO:0000256" key="1">
    <source>
        <dbReference type="SAM" id="MobiDB-lite"/>
    </source>
</evidence>
<gene>
    <name evidence="2" type="ORF">CgunFtcFv8_017186</name>
</gene>
<keyword evidence="3" id="KW-1185">Reference proteome</keyword>
<feature type="region of interest" description="Disordered" evidence="1">
    <location>
        <begin position="1"/>
        <end position="20"/>
    </location>
</feature>
<dbReference type="AlphaFoldDB" id="A0AAN8DR26"/>
<dbReference type="EMBL" id="JAURVH010001520">
    <property type="protein sequence ID" value="KAK5924585.1"/>
    <property type="molecule type" value="Genomic_DNA"/>
</dbReference>
<organism evidence="2 3">
    <name type="scientific">Champsocephalus gunnari</name>
    <name type="common">Mackerel icefish</name>
    <dbReference type="NCBI Taxonomy" id="52237"/>
    <lineage>
        <taxon>Eukaryota</taxon>
        <taxon>Metazoa</taxon>
        <taxon>Chordata</taxon>
        <taxon>Craniata</taxon>
        <taxon>Vertebrata</taxon>
        <taxon>Euteleostomi</taxon>
        <taxon>Actinopterygii</taxon>
        <taxon>Neopterygii</taxon>
        <taxon>Teleostei</taxon>
        <taxon>Neoteleostei</taxon>
        <taxon>Acanthomorphata</taxon>
        <taxon>Eupercaria</taxon>
        <taxon>Perciformes</taxon>
        <taxon>Notothenioidei</taxon>
        <taxon>Channichthyidae</taxon>
        <taxon>Champsocephalus</taxon>
    </lineage>
</organism>
<protein>
    <submittedName>
        <fullName evidence="2">Uncharacterized protein</fullName>
    </submittedName>
</protein>
<evidence type="ECO:0000313" key="3">
    <source>
        <dbReference type="Proteomes" id="UP001331515"/>
    </source>
</evidence>
<dbReference type="Proteomes" id="UP001331515">
    <property type="component" value="Unassembled WGS sequence"/>
</dbReference>
<sequence length="102" mass="11287">MQSGSNRFPDAASSSEKGESLHTFIANTVAPKGERGTGLKVKNKKTEIWFLTREVSADLYLTPVRPFLRLLEALGHLLLRVHSVRNVLLAGPDLWLAPGFVF</sequence>
<name>A0AAN8DR26_CHAGU</name>
<reference evidence="2 3" key="1">
    <citation type="journal article" date="2023" name="Mol. Biol. Evol.">
        <title>Genomics of Secondarily Temperate Adaptation in the Only Non-Antarctic Icefish.</title>
        <authorList>
            <person name="Rivera-Colon A.G."/>
            <person name="Rayamajhi N."/>
            <person name="Minhas B.F."/>
            <person name="Madrigal G."/>
            <person name="Bilyk K.T."/>
            <person name="Yoon V."/>
            <person name="Hune M."/>
            <person name="Gregory S."/>
            <person name="Cheng C.H.C."/>
            <person name="Catchen J.M."/>
        </authorList>
    </citation>
    <scope>NUCLEOTIDE SEQUENCE [LARGE SCALE GENOMIC DNA]</scope>
    <source>
        <tissue evidence="2">White muscle</tissue>
    </source>
</reference>